<sequence>MSEQYDFHAQLVVVDFHDQKVPVVEHEGRPYVPIKPICANIGLDWNGQYQRIQRDSVLSEGMCVIPIPSPGGSQDTACLPLEYLNGWLFGVDDSRVKPELRGRLLTYKRECYSALHSYFARGFAIDEKRIDSDEAARDALIAKLRQLRTEDKALYKKILDAIKETSDDYEFVKANFPKRLQAFFAAIQNKFHYAVAGKTAAELVCEHADGAKPYAGMVAYTGDPQAITAADVAIGKNYLGERDFRKLENLYEQLWLTIEARMLNGGKMTIAKWESELQNLLLFNGYQVMTTYSEVTRQHAESVARREVKVYKSRLRLQLRGGSADG</sequence>
<dbReference type="Pfam" id="PF13310">
    <property type="entry name" value="Virulence_RhuM"/>
    <property type="match status" value="1"/>
</dbReference>
<gene>
    <name evidence="1" type="ORF">CHT98_28440</name>
</gene>
<evidence type="ECO:0000313" key="1">
    <source>
        <dbReference type="EMBL" id="OYD80930.1"/>
    </source>
</evidence>
<organism evidence="1 2">
    <name type="scientific">Azospirillum brasilense</name>
    <dbReference type="NCBI Taxonomy" id="192"/>
    <lineage>
        <taxon>Bacteria</taxon>
        <taxon>Pseudomonadati</taxon>
        <taxon>Pseudomonadota</taxon>
        <taxon>Alphaproteobacteria</taxon>
        <taxon>Rhodospirillales</taxon>
        <taxon>Azospirillaceae</taxon>
        <taxon>Azospirillum</taxon>
    </lineage>
</organism>
<dbReference type="PANTHER" id="PTHR35810:SF1">
    <property type="entry name" value="CYTOPLASMIC PROTEIN"/>
    <property type="match status" value="1"/>
</dbReference>
<dbReference type="InterPro" id="IPR011204">
    <property type="entry name" value="Virulence_RhuM-like"/>
</dbReference>
<evidence type="ECO:0000313" key="2">
    <source>
        <dbReference type="Proteomes" id="UP000215367"/>
    </source>
</evidence>
<dbReference type="Proteomes" id="UP000215367">
    <property type="component" value="Unassembled WGS sequence"/>
</dbReference>
<keyword evidence="1" id="KW-0614">Plasmid</keyword>
<accession>A0A235H556</accession>
<protein>
    <submittedName>
        <fullName evidence="1">Uncharacterized protein</fullName>
    </submittedName>
</protein>
<geneLocation type="plasmid" evidence="1">
    <name>unnamed</name>
</geneLocation>
<dbReference type="InterPro" id="IPR018875">
    <property type="entry name" value="Antirepressor_Ant_N"/>
</dbReference>
<comment type="caution">
    <text evidence="1">The sequence shown here is derived from an EMBL/GenBank/DDBJ whole genome shotgun (WGS) entry which is preliminary data.</text>
</comment>
<reference evidence="1 2" key="1">
    <citation type="submission" date="2017-07" db="EMBL/GenBank/DDBJ databases">
        <title>Whole genome sequence of Azospirillum brasilense 2A1, a potential biofertilizer strain.</title>
        <authorList>
            <person name="Fontana C.A."/>
            <person name="Toffoli L.M."/>
            <person name="Salazar S.M."/>
            <person name="Puglisi E."/>
            <person name="Pedraza R."/>
            <person name="Bassi D."/>
            <person name="Cocconcelli P.S."/>
        </authorList>
    </citation>
    <scope>NUCLEOTIDE SEQUENCE [LARGE SCALE GENOMIC DNA]</scope>
    <source>
        <strain evidence="1 2">2A1</strain>
        <plasmid evidence="1">unnamed</plasmid>
    </source>
</reference>
<dbReference type="EMBL" id="NOWT01000041">
    <property type="protein sequence ID" value="OYD80930.1"/>
    <property type="molecule type" value="Genomic_DNA"/>
</dbReference>
<dbReference type="AlphaFoldDB" id="A0A235H556"/>
<dbReference type="RefSeq" id="WP_094306746.1">
    <property type="nucleotide sequence ID" value="NZ_NOWT01000041.1"/>
</dbReference>
<dbReference type="PRINTS" id="PR01994">
    <property type="entry name" value="ANTIREPRESSR"/>
</dbReference>
<name>A0A235H556_AZOBR</name>
<dbReference type="PANTHER" id="PTHR35810">
    <property type="entry name" value="CYTOPLASMIC PROTEIN-RELATED"/>
    <property type="match status" value="1"/>
</dbReference>
<proteinExistence type="predicted"/>